<dbReference type="Gene3D" id="1.25.40.880">
    <property type="entry name" value="Alkyl sulfatase, dimerisation domain"/>
    <property type="match status" value="1"/>
</dbReference>
<dbReference type="InterPro" id="IPR038536">
    <property type="entry name" value="Alkyl/aryl-sulf_dimr_sf"/>
</dbReference>
<feature type="domain" description="Metallo-beta-lactamase" evidence="1">
    <location>
        <begin position="28"/>
        <end position="227"/>
    </location>
</feature>
<dbReference type="OrthoDB" id="9815874at2"/>
<dbReference type="AlphaFoldDB" id="A0A3A3FK13"/>
<dbReference type="SUPFAM" id="SSF56281">
    <property type="entry name" value="Metallo-hydrolase/oxidoreductase"/>
    <property type="match status" value="1"/>
</dbReference>
<dbReference type="PANTHER" id="PTHR43223">
    <property type="entry name" value="ALKYL/ARYL-SULFATASE"/>
    <property type="match status" value="1"/>
</dbReference>
<protein>
    <submittedName>
        <fullName evidence="3">MBL fold metallo-hydrolase</fullName>
    </submittedName>
</protein>
<dbReference type="GO" id="GO:0016787">
    <property type="term" value="F:hydrolase activity"/>
    <property type="evidence" value="ECO:0007669"/>
    <property type="project" value="UniProtKB-KW"/>
</dbReference>
<dbReference type="Pfam" id="PF00753">
    <property type="entry name" value="Lactamase_B"/>
    <property type="match status" value="1"/>
</dbReference>
<dbReference type="Proteomes" id="UP000265955">
    <property type="component" value="Unassembled WGS sequence"/>
</dbReference>
<evidence type="ECO:0000259" key="1">
    <source>
        <dbReference type="Pfam" id="PF00753"/>
    </source>
</evidence>
<name>A0A3A3FK13_9BURK</name>
<dbReference type="InterPro" id="IPR052195">
    <property type="entry name" value="Bact_Alkyl/Aryl-Sulfatase"/>
</dbReference>
<evidence type="ECO:0000313" key="3">
    <source>
        <dbReference type="EMBL" id="RJF95534.1"/>
    </source>
</evidence>
<feature type="domain" description="Alkyl sulfatase dimerisation" evidence="2">
    <location>
        <begin position="270"/>
        <end position="408"/>
    </location>
</feature>
<evidence type="ECO:0000259" key="2">
    <source>
        <dbReference type="Pfam" id="PF14863"/>
    </source>
</evidence>
<dbReference type="InterPro" id="IPR036866">
    <property type="entry name" value="RibonucZ/Hydroxyglut_hydro"/>
</dbReference>
<dbReference type="GO" id="GO:0046983">
    <property type="term" value="F:protein dimerization activity"/>
    <property type="evidence" value="ECO:0007669"/>
    <property type="project" value="InterPro"/>
</dbReference>
<organism evidence="3 4">
    <name type="scientific">Noviherbaspirillum saxi</name>
    <dbReference type="NCBI Taxonomy" id="2320863"/>
    <lineage>
        <taxon>Bacteria</taxon>
        <taxon>Pseudomonadati</taxon>
        <taxon>Pseudomonadota</taxon>
        <taxon>Betaproteobacteria</taxon>
        <taxon>Burkholderiales</taxon>
        <taxon>Oxalobacteraceae</taxon>
        <taxon>Noviherbaspirillum</taxon>
    </lineage>
</organism>
<keyword evidence="3" id="KW-0378">Hydrolase</keyword>
<reference evidence="4" key="1">
    <citation type="submission" date="2018-09" db="EMBL/GenBank/DDBJ databases">
        <authorList>
            <person name="Zhu H."/>
        </authorList>
    </citation>
    <scope>NUCLEOTIDE SEQUENCE [LARGE SCALE GENOMIC DNA]</scope>
    <source>
        <strain evidence="4">K1R23-30</strain>
    </source>
</reference>
<dbReference type="RefSeq" id="WP_119770683.1">
    <property type="nucleotide sequence ID" value="NZ_QYUO01000002.1"/>
</dbReference>
<accession>A0A3A3FK13</accession>
<keyword evidence="4" id="KW-1185">Reference proteome</keyword>
<comment type="caution">
    <text evidence="3">The sequence shown here is derived from an EMBL/GenBank/DDBJ whole genome shotgun (WGS) entry which is preliminary data.</text>
</comment>
<sequence>MTSEMDEGIPLVTGTGIEPIAAGVWLLRGQGQSFVAEIDEGLVVVDAGPGGRVTRGMIEHLRSVSTRPVVAICYSHGHVGYNVGVPLWRDDAVLRGHAMPTVIAHERVRTRYERYRTTLGLQERMAEIQFRMKPGGMRGKIALHDPDQTYAHQLVLGKGERRIHLIWAPSETDDVTAVWVPHSRVLYGSAAVIDSIPNIGTPFRTMRDTLRWASTLDHLRDLRPLRVVREFGPDIAGEDEVQQVLGVTAKALRWLHAEVVRMINEGMGERDILAAIRYPKHLFDVPWMRPSYGAPDYIVRDIYRSENGWWDRNPTSLHPASPENIGREVVQAIADKGALISHAQSLAAKGEFQLALHVIDILATATGDTPELIQARQLKAGWLRARADQVPSYVSRSLYKVSADMIEQDSAHTFGIR</sequence>
<dbReference type="EMBL" id="QYUO01000002">
    <property type="protein sequence ID" value="RJF95534.1"/>
    <property type="molecule type" value="Genomic_DNA"/>
</dbReference>
<evidence type="ECO:0000313" key="4">
    <source>
        <dbReference type="Proteomes" id="UP000265955"/>
    </source>
</evidence>
<dbReference type="PANTHER" id="PTHR43223:SF2">
    <property type="entry name" value="METALLO-BETA-LACTAMASE DOMAIN-CONTAINING PROTEIN"/>
    <property type="match status" value="1"/>
</dbReference>
<dbReference type="Gene3D" id="3.60.15.30">
    <property type="entry name" value="Metallo-beta-lactamase domain"/>
    <property type="match status" value="1"/>
</dbReference>
<gene>
    <name evidence="3" type="ORF">D3871_19240</name>
</gene>
<dbReference type="InterPro" id="IPR029228">
    <property type="entry name" value="Alkyl_sulf_dimr"/>
</dbReference>
<dbReference type="Pfam" id="PF14863">
    <property type="entry name" value="Alkyl_sulf_dimr"/>
    <property type="match status" value="1"/>
</dbReference>
<dbReference type="InterPro" id="IPR001279">
    <property type="entry name" value="Metallo-B-lactamas"/>
</dbReference>
<proteinExistence type="predicted"/>